<proteinExistence type="predicted"/>
<comment type="caution">
    <text evidence="1">The sequence shown here is derived from an EMBL/GenBank/DDBJ whole genome shotgun (WGS) entry which is preliminary data.</text>
</comment>
<evidence type="ECO:0000313" key="2">
    <source>
        <dbReference type="Proteomes" id="UP000634136"/>
    </source>
</evidence>
<dbReference type="EMBL" id="JAAIUW010000009">
    <property type="protein sequence ID" value="KAF7815627.1"/>
    <property type="molecule type" value="Genomic_DNA"/>
</dbReference>
<name>A0A834T7X1_9FABA</name>
<protein>
    <submittedName>
        <fullName evidence="1">Uncharacterized protein</fullName>
    </submittedName>
</protein>
<sequence length="22" mass="2398">MDSASSRIRSSYLQLASNVLAQ</sequence>
<evidence type="ECO:0000313" key="1">
    <source>
        <dbReference type="EMBL" id="KAF7815627.1"/>
    </source>
</evidence>
<dbReference type="AlphaFoldDB" id="A0A834T7X1"/>
<gene>
    <name evidence="1" type="ORF">G2W53_029596</name>
</gene>
<dbReference type="Proteomes" id="UP000634136">
    <property type="component" value="Unassembled WGS sequence"/>
</dbReference>
<reference evidence="1" key="1">
    <citation type="submission" date="2020-09" db="EMBL/GenBank/DDBJ databases">
        <title>Genome-Enabled Discovery of Anthraquinone Biosynthesis in Senna tora.</title>
        <authorList>
            <person name="Kang S.-H."/>
            <person name="Pandey R.P."/>
            <person name="Lee C.-M."/>
            <person name="Sim J.-S."/>
            <person name="Jeong J.-T."/>
            <person name="Choi B.-S."/>
            <person name="Jung M."/>
            <person name="Ginzburg D."/>
            <person name="Zhao K."/>
            <person name="Won S.Y."/>
            <person name="Oh T.-J."/>
            <person name="Yu Y."/>
            <person name="Kim N.-H."/>
            <person name="Lee O.R."/>
            <person name="Lee T.-H."/>
            <person name="Bashyal P."/>
            <person name="Kim T.-S."/>
            <person name="Lee W.-H."/>
            <person name="Kawkins C."/>
            <person name="Kim C.-K."/>
            <person name="Kim J.S."/>
            <person name="Ahn B.O."/>
            <person name="Rhee S.Y."/>
            <person name="Sohng J.K."/>
        </authorList>
    </citation>
    <scope>NUCLEOTIDE SEQUENCE</scope>
    <source>
        <tissue evidence="1">Leaf</tissue>
    </source>
</reference>
<accession>A0A834T7X1</accession>
<keyword evidence="2" id="KW-1185">Reference proteome</keyword>
<organism evidence="1 2">
    <name type="scientific">Senna tora</name>
    <dbReference type="NCBI Taxonomy" id="362788"/>
    <lineage>
        <taxon>Eukaryota</taxon>
        <taxon>Viridiplantae</taxon>
        <taxon>Streptophyta</taxon>
        <taxon>Embryophyta</taxon>
        <taxon>Tracheophyta</taxon>
        <taxon>Spermatophyta</taxon>
        <taxon>Magnoliopsida</taxon>
        <taxon>eudicotyledons</taxon>
        <taxon>Gunneridae</taxon>
        <taxon>Pentapetalae</taxon>
        <taxon>rosids</taxon>
        <taxon>fabids</taxon>
        <taxon>Fabales</taxon>
        <taxon>Fabaceae</taxon>
        <taxon>Caesalpinioideae</taxon>
        <taxon>Cassia clade</taxon>
        <taxon>Senna</taxon>
    </lineage>
</organism>